<feature type="transmembrane region" description="Helical" evidence="12">
    <location>
        <begin position="219"/>
        <end position="243"/>
    </location>
</feature>
<dbReference type="PANTHER" id="PTHR23289">
    <property type="entry name" value="CYTOCHROME C OXIDASE ASSEMBLY PROTEIN COX15"/>
    <property type="match status" value="1"/>
</dbReference>
<dbReference type="InterPro" id="IPR023754">
    <property type="entry name" value="HemeA_Synthase_type2"/>
</dbReference>
<keyword evidence="7 12" id="KW-0408">Iron</keyword>
<proteinExistence type="inferred from homology"/>
<evidence type="ECO:0000313" key="13">
    <source>
        <dbReference type="EMBL" id="ODN69013.1"/>
    </source>
</evidence>
<feature type="transmembrane region" description="Helical" evidence="12">
    <location>
        <begin position="34"/>
        <end position="53"/>
    </location>
</feature>
<comment type="catalytic activity">
    <reaction evidence="11">
        <text>Fe(II)-heme o + 2 A + H2O = Fe(II)-heme a + 2 AH2</text>
        <dbReference type="Rhea" id="RHEA:63388"/>
        <dbReference type="ChEBI" id="CHEBI:13193"/>
        <dbReference type="ChEBI" id="CHEBI:15377"/>
        <dbReference type="ChEBI" id="CHEBI:17499"/>
        <dbReference type="ChEBI" id="CHEBI:60530"/>
        <dbReference type="ChEBI" id="CHEBI:61715"/>
        <dbReference type="EC" id="1.17.99.9"/>
    </reaction>
    <physiologicalReaction direction="left-to-right" evidence="11">
        <dbReference type="Rhea" id="RHEA:63389"/>
    </physiologicalReaction>
</comment>
<evidence type="ECO:0000256" key="8">
    <source>
        <dbReference type="ARBA" id="ARBA00023133"/>
    </source>
</evidence>
<comment type="caution">
    <text evidence="13">The sequence shown here is derived from an EMBL/GenBank/DDBJ whole genome shotgun (WGS) entry which is preliminary data.</text>
</comment>
<keyword evidence="14" id="KW-1185">Reference proteome</keyword>
<dbReference type="GO" id="GO:0006784">
    <property type="term" value="P:heme A biosynthetic process"/>
    <property type="evidence" value="ECO:0007669"/>
    <property type="project" value="UniProtKB-UniRule"/>
</dbReference>
<dbReference type="UniPathway" id="UPA00269">
    <property type="reaction ID" value="UER00713"/>
</dbReference>
<gene>
    <name evidence="12 13" type="primary">ctaA</name>
    <name evidence="13" type="ORF">A6302_03687</name>
</gene>
<keyword evidence="4 12" id="KW-0479">Metal-binding</keyword>
<evidence type="ECO:0000256" key="9">
    <source>
        <dbReference type="ARBA" id="ARBA00023136"/>
    </source>
</evidence>
<feature type="binding site" description="axial binding residue" evidence="12">
    <location>
        <position position="342"/>
    </location>
    <ligand>
        <name>heme</name>
        <dbReference type="ChEBI" id="CHEBI:30413"/>
    </ligand>
    <ligandPart>
        <name>Fe</name>
        <dbReference type="ChEBI" id="CHEBI:18248"/>
    </ligandPart>
</feature>
<evidence type="ECO:0000256" key="4">
    <source>
        <dbReference type="ARBA" id="ARBA00022723"/>
    </source>
</evidence>
<dbReference type="GO" id="GO:0120547">
    <property type="term" value="F:heme A synthase activity"/>
    <property type="evidence" value="ECO:0007669"/>
    <property type="project" value="UniProtKB-EC"/>
</dbReference>
<dbReference type="EC" id="1.17.99.9" evidence="12"/>
<name>A0A1E3GY96_9HYPH</name>
<comment type="subcellular location">
    <subcellularLocation>
        <location evidence="12">Cell membrane</location>
        <topology evidence="12">Multi-pass membrane protein</topology>
    </subcellularLocation>
    <subcellularLocation>
        <location evidence="2">Membrane</location>
        <topology evidence="2">Multi-pass membrane protein</topology>
    </subcellularLocation>
</comment>
<sequence length="379" mass="41374">MTSATVSGASGALAEAAGDGRVRRDENGRRAVRLWLWIVALGVVAMVIVGGATRMTESGLSITEWKPIHGVIPPLSQAEWDEEFLKYQQIPQFHQLNSDMTLDGFKTIFWWEWAHRLLGRLIGVVFLVPFLAFAARGWIRRDMLPRIGLLFVLGGLQGAIGWWMVASGLSERTEVSQYRLAVHLTLACFILMATVWIAESFRGPGRVSFAEPKALRRTAKLLVGLILAQIFLGGLVAGLRAGLVYNTWPLMDGALIPDGLMFMSPGWVNFFENHLTVQFVHRCGAYLLLAVAVFHVLQVRSQALDPASVRRAVLVLGAILVQAIIGIATLVMVVPIELGLLHQGAAAIVLIIATIHAHRLSERPAAGAVIRPHAAIKTA</sequence>
<keyword evidence="3 12" id="KW-0812">Transmembrane</keyword>
<protein>
    <recommendedName>
        <fullName evidence="12">Heme A synthase</fullName>
        <shortName evidence="12">HAS</shortName>
        <ecNumber evidence="12">1.17.99.9</ecNumber>
    </recommendedName>
    <alternativeName>
        <fullName evidence="12">Cytochrome aa3-controlling protein</fullName>
    </alternativeName>
</protein>
<keyword evidence="8 12" id="KW-0350">Heme biosynthesis</keyword>
<feature type="transmembrane region" description="Helical" evidence="12">
    <location>
        <begin position="178"/>
        <end position="198"/>
    </location>
</feature>
<dbReference type="EMBL" id="MCRJ01000116">
    <property type="protein sequence ID" value="ODN69013.1"/>
    <property type="molecule type" value="Genomic_DNA"/>
</dbReference>
<feature type="transmembrane region" description="Helical" evidence="12">
    <location>
        <begin position="340"/>
        <end position="357"/>
    </location>
</feature>
<dbReference type="InterPro" id="IPR003780">
    <property type="entry name" value="COX15/CtaA_fam"/>
</dbReference>
<organism evidence="13 14">
    <name type="scientific">Methylobrevis pamukkalensis</name>
    <dbReference type="NCBI Taxonomy" id="1439726"/>
    <lineage>
        <taxon>Bacteria</taxon>
        <taxon>Pseudomonadati</taxon>
        <taxon>Pseudomonadota</taxon>
        <taxon>Alphaproteobacteria</taxon>
        <taxon>Hyphomicrobiales</taxon>
        <taxon>Pleomorphomonadaceae</taxon>
        <taxon>Methylobrevis</taxon>
    </lineage>
</organism>
<accession>A0A1E3GY96</accession>
<evidence type="ECO:0000256" key="10">
    <source>
        <dbReference type="ARBA" id="ARBA00044501"/>
    </source>
</evidence>
<evidence type="ECO:0000256" key="1">
    <source>
        <dbReference type="ARBA" id="ARBA00001970"/>
    </source>
</evidence>
<reference evidence="13 14" key="1">
    <citation type="submission" date="2016-07" db="EMBL/GenBank/DDBJ databases">
        <title>Draft Genome Sequence of Methylobrevis pamukkalensis PK2.</title>
        <authorList>
            <person name="Vasilenko O.V."/>
            <person name="Doronina N.V."/>
            <person name="Shmareva M.N."/>
            <person name="Tarlachkov S.V."/>
            <person name="Mustakhimov I."/>
            <person name="Trotsenko Y.A."/>
        </authorList>
    </citation>
    <scope>NUCLEOTIDE SEQUENCE [LARGE SCALE GENOMIC DNA]</scope>
    <source>
        <strain evidence="13 14">PK2</strain>
    </source>
</reference>
<feature type="transmembrane region" description="Helical" evidence="12">
    <location>
        <begin position="312"/>
        <end position="334"/>
    </location>
</feature>
<evidence type="ECO:0000313" key="14">
    <source>
        <dbReference type="Proteomes" id="UP000094622"/>
    </source>
</evidence>
<evidence type="ECO:0000256" key="2">
    <source>
        <dbReference type="ARBA" id="ARBA00004141"/>
    </source>
</evidence>
<keyword evidence="6 12" id="KW-0560">Oxidoreductase</keyword>
<feature type="transmembrane region" description="Helical" evidence="12">
    <location>
        <begin position="147"/>
        <end position="166"/>
    </location>
</feature>
<dbReference type="Proteomes" id="UP000094622">
    <property type="component" value="Unassembled WGS sequence"/>
</dbReference>
<comment type="cofactor">
    <cofactor evidence="1 12">
        <name>heme b</name>
        <dbReference type="ChEBI" id="CHEBI:60344"/>
    </cofactor>
</comment>
<evidence type="ECO:0000256" key="6">
    <source>
        <dbReference type="ARBA" id="ARBA00023002"/>
    </source>
</evidence>
<comment type="pathway">
    <text evidence="10 12">Porphyrin-containing compound metabolism; heme A biosynthesis; heme A from heme O: step 1/1.</text>
</comment>
<dbReference type="RefSeq" id="WP_069307968.1">
    <property type="nucleotide sequence ID" value="NZ_MCRJ01000116.1"/>
</dbReference>
<comment type="function">
    <text evidence="12">Catalyzes the conversion of heme O to heme A by two successive hydroxylations of the methyl group at C8. The first hydroxylation forms heme I, the second hydroxylation results in an unstable dihydroxymethyl group, which spontaneously dehydrates, resulting in the formyl group of heme A.</text>
</comment>
<evidence type="ECO:0000256" key="12">
    <source>
        <dbReference type="HAMAP-Rule" id="MF_01665"/>
    </source>
</evidence>
<dbReference type="OrthoDB" id="9793156at2"/>
<dbReference type="PANTHER" id="PTHR23289:SF2">
    <property type="entry name" value="CYTOCHROME C OXIDASE ASSEMBLY PROTEIN COX15 HOMOLOG"/>
    <property type="match status" value="1"/>
</dbReference>
<comment type="similarity">
    <text evidence="12">Belongs to the COX15/CtaA family. Type 2 subfamily.</text>
</comment>
<evidence type="ECO:0000256" key="7">
    <source>
        <dbReference type="ARBA" id="ARBA00023004"/>
    </source>
</evidence>
<feature type="binding site" description="axial binding residue" evidence="12">
    <location>
        <position position="281"/>
    </location>
    <ligand>
        <name>heme</name>
        <dbReference type="ChEBI" id="CHEBI:30413"/>
    </ligand>
    <ligandPart>
        <name>Fe</name>
        <dbReference type="ChEBI" id="CHEBI:18248"/>
    </ligandPart>
</feature>
<dbReference type="Pfam" id="PF02628">
    <property type="entry name" value="COX15-CtaA"/>
    <property type="match status" value="1"/>
</dbReference>
<dbReference type="GO" id="GO:0046872">
    <property type="term" value="F:metal ion binding"/>
    <property type="evidence" value="ECO:0007669"/>
    <property type="project" value="UniProtKB-KW"/>
</dbReference>
<dbReference type="PATRIC" id="fig|1439726.3.peg.3888"/>
<feature type="transmembrane region" description="Helical" evidence="12">
    <location>
        <begin position="117"/>
        <end position="135"/>
    </location>
</feature>
<keyword evidence="5 12" id="KW-1133">Transmembrane helix</keyword>
<dbReference type="HAMAP" id="MF_01665">
    <property type="entry name" value="HemeA_synth_type2"/>
    <property type="match status" value="1"/>
</dbReference>
<keyword evidence="9 12" id="KW-0472">Membrane</keyword>
<dbReference type="GO" id="GO:0005886">
    <property type="term" value="C:plasma membrane"/>
    <property type="evidence" value="ECO:0007669"/>
    <property type="project" value="UniProtKB-SubCell"/>
</dbReference>
<comment type="subunit">
    <text evidence="12">Interacts with CtaB.</text>
</comment>
<feature type="transmembrane region" description="Helical" evidence="12">
    <location>
        <begin position="279"/>
        <end position="300"/>
    </location>
</feature>
<evidence type="ECO:0000256" key="11">
    <source>
        <dbReference type="ARBA" id="ARBA00048044"/>
    </source>
</evidence>
<evidence type="ECO:0000256" key="3">
    <source>
        <dbReference type="ARBA" id="ARBA00022692"/>
    </source>
</evidence>
<dbReference type="AlphaFoldDB" id="A0A1E3GY96"/>
<keyword evidence="12" id="KW-1003">Cell membrane</keyword>
<evidence type="ECO:0000256" key="5">
    <source>
        <dbReference type="ARBA" id="ARBA00022989"/>
    </source>
</evidence>